<dbReference type="EMBL" id="JH226130">
    <property type="protein sequence ID" value="EHY53043.1"/>
    <property type="molecule type" value="Genomic_DNA"/>
</dbReference>
<feature type="compositionally biased region" description="Basic and acidic residues" evidence="1">
    <location>
        <begin position="430"/>
        <end position="447"/>
    </location>
</feature>
<feature type="region of interest" description="Disordered" evidence="1">
    <location>
        <begin position="230"/>
        <end position="274"/>
    </location>
</feature>
<dbReference type="GeneID" id="20305883"/>
<dbReference type="InParanoid" id="H6BML6"/>
<dbReference type="OrthoDB" id="5326588at2759"/>
<protein>
    <submittedName>
        <fullName evidence="2">Uncharacterized protein</fullName>
    </submittedName>
</protein>
<dbReference type="Proteomes" id="UP000007304">
    <property type="component" value="Unassembled WGS sequence"/>
</dbReference>
<gene>
    <name evidence="2" type="ORF">HMPREF1120_01244</name>
</gene>
<proteinExistence type="predicted"/>
<evidence type="ECO:0000256" key="1">
    <source>
        <dbReference type="SAM" id="MobiDB-lite"/>
    </source>
</evidence>
<dbReference type="eggNOG" id="ENOG502RWBY">
    <property type="taxonomic scope" value="Eukaryota"/>
</dbReference>
<feature type="region of interest" description="Disordered" evidence="1">
    <location>
        <begin position="428"/>
        <end position="447"/>
    </location>
</feature>
<dbReference type="RefSeq" id="XP_009153504.1">
    <property type="nucleotide sequence ID" value="XM_009155256.1"/>
</dbReference>
<feature type="compositionally biased region" description="Acidic residues" evidence="1">
    <location>
        <begin position="236"/>
        <end position="257"/>
    </location>
</feature>
<evidence type="ECO:0000313" key="3">
    <source>
        <dbReference type="Proteomes" id="UP000007304"/>
    </source>
</evidence>
<organism evidence="2 3">
    <name type="scientific">Exophiala dermatitidis (strain ATCC 34100 / CBS 525.76 / NIH/UT8656)</name>
    <name type="common">Black yeast</name>
    <name type="synonym">Wangiella dermatitidis</name>
    <dbReference type="NCBI Taxonomy" id="858893"/>
    <lineage>
        <taxon>Eukaryota</taxon>
        <taxon>Fungi</taxon>
        <taxon>Dikarya</taxon>
        <taxon>Ascomycota</taxon>
        <taxon>Pezizomycotina</taxon>
        <taxon>Eurotiomycetes</taxon>
        <taxon>Chaetothyriomycetidae</taxon>
        <taxon>Chaetothyriales</taxon>
        <taxon>Herpotrichiellaceae</taxon>
        <taxon>Exophiala</taxon>
    </lineage>
</organism>
<dbReference type="VEuPathDB" id="FungiDB:HMPREF1120_01244"/>
<reference evidence="2" key="1">
    <citation type="submission" date="2011-07" db="EMBL/GenBank/DDBJ databases">
        <title>The Genome Sequence of Exophiala (Wangiella) dermatitidis NIH/UT8656.</title>
        <authorList>
            <consortium name="The Broad Institute Genome Sequencing Platform"/>
            <person name="Cuomo C."/>
            <person name="Wang Z."/>
            <person name="Hunicke-Smith S."/>
            <person name="Szanislo P.J."/>
            <person name="Earl A."/>
            <person name="Young S.K."/>
            <person name="Zeng Q."/>
            <person name="Gargeya S."/>
            <person name="Fitzgerald M."/>
            <person name="Haas B."/>
            <person name="Abouelleil A."/>
            <person name="Alvarado L."/>
            <person name="Arachchi H.M."/>
            <person name="Berlin A."/>
            <person name="Brown A."/>
            <person name="Chapman S.B."/>
            <person name="Chen Z."/>
            <person name="Dunbar C."/>
            <person name="Freedman E."/>
            <person name="Gearin G."/>
            <person name="Gellesch M."/>
            <person name="Goldberg J."/>
            <person name="Griggs A."/>
            <person name="Gujja S."/>
            <person name="Heiman D."/>
            <person name="Howarth C."/>
            <person name="Larson L."/>
            <person name="Lui A."/>
            <person name="MacDonald P.J.P."/>
            <person name="Montmayeur A."/>
            <person name="Murphy C."/>
            <person name="Neiman D."/>
            <person name="Pearson M."/>
            <person name="Priest M."/>
            <person name="Roberts A."/>
            <person name="Saif S."/>
            <person name="Shea T."/>
            <person name="Shenoy N."/>
            <person name="Sisk P."/>
            <person name="Stolte C."/>
            <person name="Sykes S."/>
            <person name="Wortman J."/>
            <person name="Nusbaum C."/>
            <person name="Birren B."/>
        </authorList>
    </citation>
    <scope>NUCLEOTIDE SEQUENCE</scope>
    <source>
        <strain evidence="2">NIH/UT8656</strain>
    </source>
</reference>
<dbReference type="OMA" id="IVRENTC"/>
<name>H6BML6_EXODN</name>
<keyword evidence="3" id="KW-1185">Reference proteome</keyword>
<sequence>MRRNDPVSRAFIQKASMYSSQVFILVRDGKTGRILVEPPEEELWLVRQRSGYGRASRSEWETIRYVGPRFFEEMERHRSFRLGFDDYYDIYIWNSNPKDERDLLYKARRVRRPEDFYSEAAPYLKTLTVDKGSFRARDVRENENVPTIWDETQESCNVFSMTMPDSQILKTMPKQLVYTEADALEDAILFPEENDGAPRRRRFKALESELSRFEDARSATVVLDQWINNDGQPELADSDNPDMDSAYDSEEEDDDPEPHDKEWTDVEPDNDENDHMDRELLERLVRQLDKTSEILDSFPPYLAPNEFDELDESEDEFDVEDDFMMFVDLWKSRIFKKAWHNSDLEPGAQARWEEYIALRAEATEDFIVRENTCVPCAQMLKFLDYHPETHSRVMRDAVRAYIIVWLFSSKAPAFFNSKAGSKFKSSKLFTQEERSKEPPDRRSGQSCRYRDDSFYHDLDKQLVDYQRGPFKDDYSELPYEWDMVIRPKIAQFFKNGLIHAAHKPFEQVLGTAFAAQEEGRPHDLFFDFRGWMKQLNMNKALSNPYDISIDSLRQDATNFAKRWPRAKFALLRLWSAPHFYPYMLGPNNRDMNSFVDAIGRTWTWKFLPKDMAFSEWSVHYNVTERLRPFMDRFRFFGDPKVRVRKDVVLVMGANEEELLKLAASVTFLIQTRPWRTEIDFWKSFVNVDEQFLTSLHEVWWA</sequence>
<dbReference type="AlphaFoldDB" id="H6BML6"/>
<dbReference type="HOGENOM" id="CLU_393317_0_0_1"/>
<accession>H6BML6</accession>
<evidence type="ECO:0000313" key="2">
    <source>
        <dbReference type="EMBL" id="EHY53043.1"/>
    </source>
</evidence>